<feature type="compositionally biased region" description="Low complexity" evidence="1">
    <location>
        <begin position="68"/>
        <end position="77"/>
    </location>
</feature>
<name>A0A0F9ILP5_9ZZZZ</name>
<reference evidence="2" key="1">
    <citation type="journal article" date="2015" name="Nature">
        <title>Complex archaea that bridge the gap between prokaryotes and eukaryotes.</title>
        <authorList>
            <person name="Spang A."/>
            <person name="Saw J.H."/>
            <person name="Jorgensen S.L."/>
            <person name="Zaremba-Niedzwiedzka K."/>
            <person name="Martijn J."/>
            <person name="Lind A.E."/>
            <person name="van Eijk R."/>
            <person name="Schleper C."/>
            <person name="Guy L."/>
            <person name="Ettema T.J."/>
        </authorList>
    </citation>
    <scope>NUCLEOTIDE SEQUENCE</scope>
</reference>
<dbReference type="EMBL" id="LAZR01018854">
    <property type="protein sequence ID" value="KKL94725.1"/>
    <property type="molecule type" value="Genomic_DNA"/>
</dbReference>
<feature type="region of interest" description="Disordered" evidence="1">
    <location>
        <begin position="45"/>
        <end position="77"/>
    </location>
</feature>
<comment type="caution">
    <text evidence="2">The sequence shown here is derived from an EMBL/GenBank/DDBJ whole genome shotgun (WGS) entry which is preliminary data.</text>
</comment>
<accession>A0A0F9ILP5</accession>
<organism evidence="2">
    <name type="scientific">marine sediment metagenome</name>
    <dbReference type="NCBI Taxonomy" id="412755"/>
    <lineage>
        <taxon>unclassified sequences</taxon>
        <taxon>metagenomes</taxon>
        <taxon>ecological metagenomes</taxon>
    </lineage>
</organism>
<evidence type="ECO:0000313" key="2">
    <source>
        <dbReference type="EMBL" id="KKL94725.1"/>
    </source>
</evidence>
<proteinExistence type="predicted"/>
<evidence type="ECO:0000256" key="1">
    <source>
        <dbReference type="SAM" id="MobiDB-lite"/>
    </source>
</evidence>
<protein>
    <submittedName>
        <fullName evidence="2">Uncharacterized protein</fullName>
    </submittedName>
</protein>
<dbReference type="AlphaFoldDB" id="A0A0F9ILP5"/>
<sequence length="77" mass="8469">MEHHKTGDRFECSKCRKILGRDHFPVSVNYASPICHRCRPKKNQHLATGRPAVPGKIVLKTGKGGMGTSTKQKVADA</sequence>
<gene>
    <name evidence="2" type="ORF">LCGC14_1861790</name>
</gene>